<accession>A0A1H1YKV8</accession>
<dbReference type="InterPro" id="IPR051534">
    <property type="entry name" value="CBASS_pafABC_assoc_protein"/>
</dbReference>
<protein>
    <submittedName>
        <fullName evidence="3">HTH domain-containing protein</fullName>
    </submittedName>
</protein>
<dbReference type="InterPro" id="IPR036388">
    <property type="entry name" value="WH-like_DNA-bd_sf"/>
</dbReference>
<dbReference type="InterPro" id="IPR036390">
    <property type="entry name" value="WH_DNA-bd_sf"/>
</dbReference>
<proteinExistence type="predicted"/>
<name>A0A1H1YKV8_9ACTN</name>
<feature type="domain" description="WYL" evidence="2">
    <location>
        <begin position="141"/>
        <end position="204"/>
    </location>
</feature>
<dbReference type="Pfam" id="PF08279">
    <property type="entry name" value="HTH_11"/>
    <property type="match status" value="1"/>
</dbReference>
<dbReference type="EMBL" id="LT629772">
    <property type="protein sequence ID" value="SDT21965.1"/>
    <property type="molecule type" value="Genomic_DNA"/>
</dbReference>
<dbReference type="OrthoDB" id="7688673at2"/>
<dbReference type="PANTHER" id="PTHR34580">
    <property type="match status" value="1"/>
</dbReference>
<sequence>MKRSERLYALVDHLRARSPRPIPGRTLADTFEVTVRTIERDILALQQSGVPIYAEPGRTGGYVIDREFSLPPLQFSATEATAIIAGLSLLAGSPFGGETQAAIDKIISALPERRHRKATELLSRTYLIGAGRDLLTRDRVLPRAIVDGAVLWISYSDANGAISERSVEPLGLLHGGDQWYLIGWCRARGGVRGFRTDRIRSVDVTDEHAPQRPEAVIAADLERWAAHNLADDR</sequence>
<reference evidence="3 4" key="1">
    <citation type="submission" date="2016-10" db="EMBL/GenBank/DDBJ databases">
        <authorList>
            <person name="de Groot N.N."/>
        </authorList>
    </citation>
    <scope>NUCLEOTIDE SEQUENCE [LARGE SCALE GENOMIC DNA]</scope>
    <source>
        <strain evidence="3 4">DSM 21800</strain>
    </source>
</reference>
<dbReference type="RefSeq" id="WP_091527814.1">
    <property type="nucleotide sequence ID" value="NZ_LT629772.1"/>
</dbReference>
<dbReference type="SUPFAM" id="SSF46785">
    <property type="entry name" value="Winged helix' DNA-binding domain"/>
    <property type="match status" value="1"/>
</dbReference>
<dbReference type="Gene3D" id="1.10.10.10">
    <property type="entry name" value="Winged helix-like DNA-binding domain superfamily/Winged helix DNA-binding domain"/>
    <property type="match status" value="1"/>
</dbReference>
<dbReference type="PANTHER" id="PTHR34580:SF3">
    <property type="entry name" value="PROTEIN PAFB"/>
    <property type="match status" value="1"/>
</dbReference>
<organism evidence="3 4">
    <name type="scientific">Microlunatus soli</name>
    <dbReference type="NCBI Taxonomy" id="630515"/>
    <lineage>
        <taxon>Bacteria</taxon>
        <taxon>Bacillati</taxon>
        <taxon>Actinomycetota</taxon>
        <taxon>Actinomycetes</taxon>
        <taxon>Propionibacteriales</taxon>
        <taxon>Propionibacteriaceae</taxon>
        <taxon>Microlunatus</taxon>
    </lineage>
</organism>
<dbReference type="InterPro" id="IPR013196">
    <property type="entry name" value="HTH_11"/>
</dbReference>
<dbReference type="AlphaFoldDB" id="A0A1H1YKV8"/>
<evidence type="ECO:0000259" key="2">
    <source>
        <dbReference type="Pfam" id="PF13280"/>
    </source>
</evidence>
<keyword evidence="4" id="KW-1185">Reference proteome</keyword>
<feature type="domain" description="Helix-turn-helix type 11" evidence="1">
    <location>
        <begin position="6"/>
        <end position="62"/>
    </location>
</feature>
<gene>
    <name evidence="3" type="ORF">SAMN04489812_4634</name>
</gene>
<dbReference type="STRING" id="630515.SAMN04489812_4634"/>
<evidence type="ECO:0000259" key="1">
    <source>
        <dbReference type="Pfam" id="PF08279"/>
    </source>
</evidence>
<dbReference type="Proteomes" id="UP000199103">
    <property type="component" value="Chromosome I"/>
</dbReference>
<dbReference type="Pfam" id="PF13280">
    <property type="entry name" value="WYL"/>
    <property type="match status" value="1"/>
</dbReference>
<evidence type="ECO:0000313" key="3">
    <source>
        <dbReference type="EMBL" id="SDT21965.1"/>
    </source>
</evidence>
<dbReference type="InterPro" id="IPR026881">
    <property type="entry name" value="WYL_dom"/>
</dbReference>
<dbReference type="PROSITE" id="PS52050">
    <property type="entry name" value="WYL"/>
    <property type="match status" value="1"/>
</dbReference>
<evidence type="ECO:0000313" key="4">
    <source>
        <dbReference type="Proteomes" id="UP000199103"/>
    </source>
</evidence>